<feature type="coiled-coil region" evidence="1">
    <location>
        <begin position="167"/>
        <end position="203"/>
    </location>
</feature>
<dbReference type="GO" id="GO:0034063">
    <property type="term" value="P:stress granule assembly"/>
    <property type="evidence" value="ECO:0007669"/>
    <property type="project" value="TreeGrafter"/>
</dbReference>
<evidence type="ECO:0000313" key="5">
    <source>
        <dbReference type="Proteomes" id="UP000054937"/>
    </source>
</evidence>
<evidence type="ECO:0000259" key="3">
    <source>
        <dbReference type="SMART" id="SM01272"/>
    </source>
</evidence>
<dbReference type="InterPro" id="IPR009604">
    <property type="entry name" value="LsmAD_domain"/>
</dbReference>
<evidence type="ECO:0000256" key="2">
    <source>
        <dbReference type="SAM" id="MobiDB-lite"/>
    </source>
</evidence>
<feature type="compositionally biased region" description="Low complexity" evidence="2">
    <location>
        <begin position="388"/>
        <end position="398"/>
    </location>
</feature>
<evidence type="ECO:0000256" key="1">
    <source>
        <dbReference type="SAM" id="Coils"/>
    </source>
</evidence>
<dbReference type="OrthoDB" id="2275718at2759"/>
<dbReference type="GO" id="GO:0010494">
    <property type="term" value="C:cytoplasmic stress granule"/>
    <property type="evidence" value="ECO:0007669"/>
    <property type="project" value="TreeGrafter"/>
</dbReference>
<reference evidence="4 5" key="1">
    <citation type="journal article" date="2015" name="Sci. Rep.">
        <title>Genome of the facultative scuticociliatosis pathogen Pseudocohnilembus persalinus provides insight into its virulence through horizontal gene transfer.</title>
        <authorList>
            <person name="Xiong J."/>
            <person name="Wang G."/>
            <person name="Cheng J."/>
            <person name="Tian M."/>
            <person name="Pan X."/>
            <person name="Warren A."/>
            <person name="Jiang C."/>
            <person name="Yuan D."/>
            <person name="Miao W."/>
        </authorList>
    </citation>
    <scope>NUCLEOTIDE SEQUENCE [LARGE SCALE GENOMIC DNA]</scope>
    <source>
        <strain evidence="4">36N120E</strain>
    </source>
</reference>
<feature type="compositionally biased region" description="Low complexity" evidence="2">
    <location>
        <begin position="321"/>
        <end position="368"/>
    </location>
</feature>
<accession>A0A0V0QTR5</accession>
<gene>
    <name evidence="4" type="ORF">PPERSA_09864</name>
</gene>
<dbReference type="EMBL" id="LDAU01000105">
    <property type="protein sequence ID" value="KRX05724.1"/>
    <property type="molecule type" value="Genomic_DNA"/>
</dbReference>
<feature type="domain" description="LsmAD" evidence="3">
    <location>
        <begin position="155"/>
        <end position="226"/>
    </location>
</feature>
<proteinExistence type="predicted"/>
<dbReference type="InterPro" id="IPR045117">
    <property type="entry name" value="ATXN2-like"/>
</dbReference>
<dbReference type="Proteomes" id="UP000054937">
    <property type="component" value="Unassembled WGS sequence"/>
</dbReference>
<protein>
    <recommendedName>
        <fullName evidence="3">LsmAD domain-containing protein</fullName>
    </recommendedName>
</protein>
<dbReference type="PANTHER" id="PTHR12854:SF7">
    <property type="entry name" value="ATAXIN-2 HOMOLOG"/>
    <property type="match status" value="1"/>
</dbReference>
<dbReference type="InParanoid" id="A0A0V0QTR5"/>
<comment type="caution">
    <text evidence="4">The sequence shown here is derived from an EMBL/GenBank/DDBJ whole genome shotgun (WGS) entry which is preliminary data.</text>
</comment>
<feature type="region of interest" description="Disordered" evidence="2">
    <location>
        <begin position="233"/>
        <end position="398"/>
    </location>
</feature>
<name>A0A0V0QTR5_PSEPJ</name>
<organism evidence="4 5">
    <name type="scientific">Pseudocohnilembus persalinus</name>
    <name type="common">Ciliate</name>
    <dbReference type="NCBI Taxonomy" id="266149"/>
    <lineage>
        <taxon>Eukaryota</taxon>
        <taxon>Sar</taxon>
        <taxon>Alveolata</taxon>
        <taxon>Ciliophora</taxon>
        <taxon>Intramacronucleata</taxon>
        <taxon>Oligohymenophorea</taxon>
        <taxon>Scuticociliatia</taxon>
        <taxon>Philasterida</taxon>
        <taxon>Pseudocohnilembidae</taxon>
        <taxon>Pseudocohnilembus</taxon>
    </lineage>
</organism>
<keyword evidence="5" id="KW-1185">Reference proteome</keyword>
<keyword evidence="1" id="KW-0175">Coiled coil</keyword>
<dbReference type="GO" id="GO:0003729">
    <property type="term" value="F:mRNA binding"/>
    <property type="evidence" value="ECO:0007669"/>
    <property type="project" value="TreeGrafter"/>
</dbReference>
<evidence type="ECO:0000313" key="4">
    <source>
        <dbReference type="EMBL" id="KRX05724.1"/>
    </source>
</evidence>
<feature type="compositionally biased region" description="Polar residues" evidence="2">
    <location>
        <begin position="280"/>
        <end position="291"/>
    </location>
</feature>
<sequence length="398" mass="46131">MQQDIEQILSDQNIKDVYNKRFNDAIMNSLGKKCQVKLNDGSQTEGNLYTMHPQNFGIALHSEKNSDSSQIIINKEDFVYMLISDLEQPPYIQDKSKTVIKTDRQLGRKQKGGERVLQQQWDFEDDNEHGGLEDGLDNFKAKGDFDQFKANKDKFDIEIEYDEHQYTSKLDETNHNLEVKKRAMEEEQNLLKEKGKLSKHQQEDRNLINYGDDYDEEGAYSAVLQSGRYQDKKVEEDANKKQINFSKGPLRFTSSKNKAKENETQQKQVPQEETQKKSENSNSMTSINKNDQSIDSSTSKKKSKLDIKSRSFNFDSDLSLNQPQNQQQQSQNTENTNQAQQSQLQQQQQMKQNEEFQQQQQAKQDQFDASLFLNQGVGLKMKNKKSKQNQGQSGYNKN</sequence>
<dbReference type="SMART" id="SM01272">
    <property type="entry name" value="LsmAD"/>
    <property type="match status" value="1"/>
</dbReference>
<dbReference type="AlphaFoldDB" id="A0A0V0QTR5"/>
<dbReference type="PANTHER" id="PTHR12854">
    <property type="entry name" value="ATAXIN 2-RELATED"/>
    <property type="match status" value="1"/>
</dbReference>
<dbReference type="Pfam" id="PF06741">
    <property type="entry name" value="LsmAD"/>
    <property type="match status" value="1"/>
</dbReference>